<keyword evidence="1" id="KW-0479">Metal-binding</keyword>
<dbReference type="PIRSF" id="PIRSF039004">
    <property type="entry name" value="ADE_EF_0837"/>
    <property type="match status" value="1"/>
</dbReference>
<dbReference type="GO" id="GO:0019213">
    <property type="term" value="F:deacetylase activity"/>
    <property type="evidence" value="ECO:0007669"/>
    <property type="project" value="InterPro"/>
</dbReference>
<name>A0A1M5HYT8_9FLAO</name>
<protein>
    <submittedName>
        <fullName evidence="5">Dihydroorotase</fullName>
    </submittedName>
</protein>
<evidence type="ECO:0000313" key="6">
    <source>
        <dbReference type="Proteomes" id="UP000184532"/>
    </source>
</evidence>
<sequence length="423" mass="46340">MCKKSKIKIPSCIQNAAKVMVMFLAMLPITAQDYDLLIKNGHVIDVKNGVDQIMDVAILEGKIAKVDAQIPQRQAKKVIDAQGLYVTPGLLDIHTHNFHGTVPFGYLNNSFAALPPDGFTLRSGVTTVADAGSSGWRDFRKFKEQVVDRSKTRVLAFLNIVGLGMKGGAIEQDVSDMDARLTAMVAKQFPDIVVGVKLAHYSGYNWTPTERAVEAGKLASIPVMIDFGGSDPELPIKTLFLEKLRPGDIFTHAYAHVNGRTPIVDKNGKVRDFVFTAQERGIIFDVGHGGGSFLFEQAIPAMKQGLKPNSISTDLHTGSMNGGMKTQINVMSKFLNMDMPLNEVIGSSTWQPAQIIQREDLGHLSEGAVADVAILNLRKGDFGFIDTRKKKMKGTQKLECELTIREGEVVWDLNGLASTPWDK</sequence>
<evidence type="ECO:0000256" key="1">
    <source>
        <dbReference type="PIRSR" id="PIRSR039004-1"/>
    </source>
</evidence>
<feature type="binding site" evidence="1">
    <location>
        <position position="314"/>
    </location>
    <ligand>
        <name>Zn(2+)</name>
        <dbReference type="ChEBI" id="CHEBI:29105"/>
        <label>1</label>
    </ligand>
</feature>
<dbReference type="Proteomes" id="UP000184532">
    <property type="component" value="Unassembled WGS sequence"/>
</dbReference>
<feature type="binding site" evidence="1">
    <location>
        <position position="94"/>
    </location>
    <ligand>
        <name>Zn(2+)</name>
        <dbReference type="ChEBI" id="CHEBI:29105"/>
        <label>1</label>
    </ligand>
</feature>
<feature type="binding site" description="via carbamate group" evidence="1">
    <location>
        <position position="197"/>
    </location>
    <ligand>
        <name>Zn(2+)</name>
        <dbReference type="ChEBI" id="CHEBI:29105"/>
        <label>2</label>
    </ligand>
</feature>
<dbReference type="PANTHER" id="PTHR42717">
    <property type="entry name" value="DIHYDROOROTASE-RELATED"/>
    <property type="match status" value="1"/>
</dbReference>
<reference evidence="6" key="1">
    <citation type="submission" date="2016-11" db="EMBL/GenBank/DDBJ databases">
        <authorList>
            <person name="Varghese N."/>
            <person name="Submissions S."/>
        </authorList>
    </citation>
    <scope>NUCLEOTIDE SEQUENCE [LARGE SCALE GENOMIC DNA]</scope>
    <source>
        <strain evidence="6">DSM 22638</strain>
    </source>
</reference>
<evidence type="ECO:0000313" key="5">
    <source>
        <dbReference type="EMBL" id="SHG21206.1"/>
    </source>
</evidence>
<dbReference type="NCBIfam" id="NF006689">
    <property type="entry name" value="PRK09237.1"/>
    <property type="match status" value="1"/>
</dbReference>
<dbReference type="InterPro" id="IPR032466">
    <property type="entry name" value="Metal_Hydrolase"/>
</dbReference>
<organism evidence="5 6">
    <name type="scientific">Flagellimonas flava</name>
    <dbReference type="NCBI Taxonomy" id="570519"/>
    <lineage>
        <taxon>Bacteria</taxon>
        <taxon>Pseudomonadati</taxon>
        <taxon>Bacteroidota</taxon>
        <taxon>Flavobacteriia</taxon>
        <taxon>Flavobacteriales</taxon>
        <taxon>Flavobacteriaceae</taxon>
        <taxon>Flagellimonas</taxon>
    </lineage>
</organism>
<gene>
    <name evidence="5" type="ORF">SAMN04488116_0310</name>
</gene>
<dbReference type="Gene3D" id="3.20.20.140">
    <property type="entry name" value="Metal-dependent hydrolases"/>
    <property type="match status" value="1"/>
</dbReference>
<feature type="modified residue" description="N6-carboxylysine" evidence="2">
    <location>
        <position position="197"/>
    </location>
</feature>
<dbReference type="InterPro" id="IPR011059">
    <property type="entry name" value="Metal-dep_hydrolase_composite"/>
</dbReference>
<dbReference type="AlphaFoldDB" id="A0A1M5HYT8"/>
<dbReference type="Pfam" id="PF01979">
    <property type="entry name" value="Amidohydro_1"/>
    <property type="match status" value="1"/>
</dbReference>
<feature type="binding site" evidence="1">
    <location>
        <position position="252"/>
    </location>
    <ligand>
        <name>Zn(2+)</name>
        <dbReference type="ChEBI" id="CHEBI:29105"/>
        <label>2</label>
    </ligand>
</feature>
<dbReference type="SUPFAM" id="SSF51556">
    <property type="entry name" value="Metallo-dependent hydrolases"/>
    <property type="match status" value="1"/>
</dbReference>
<feature type="domain" description="Amidohydrolase-related" evidence="4">
    <location>
        <begin position="298"/>
        <end position="410"/>
    </location>
</feature>
<keyword evidence="1" id="KW-0862">Zinc</keyword>
<keyword evidence="3" id="KW-0732">Signal</keyword>
<dbReference type="SUPFAM" id="SSF51338">
    <property type="entry name" value="Composite domain of metallo-dependent hydrolases"/>
    <property type="match status" value="1"/>
</dbReference>
<feature type="signal peptide" evidence="3">
    <location>
        <begin position="1"/>
        <end position="31"/>
    </location>
</feature>
<keyword evidence="6" id="KW-1185">Reference proteome</keyword>
<feature type="binding site" description="via carbamate group" evidence="1">
    <location>
        <position position="197"/>
    </location>
    <ligand>
        <name>Zn(2+)</name>
        <dbReference type="ChEBI" id="CHEBI:29105"/>
        <label>1</label>
    </ligand>
</feature>
<dbReference type="PANTHER" id="PTHR42717:SF1">
    <property type="entry name" value="IMIDAZOLONEPROPIONASE AND RELATED AMIDOHYDROLASES"/>
    <property type="match status" value="1"/>
</dbReference>
<dbReference type="RefSeq" id="WP_245812747.1">
    <property type="nucleotide sequence ID" value="NZ_FQWL01000001.1"/>
</dbReference>
<evidence type="ECO:0000256" key="3">
    <source>
        <dbReference type="SAM" id="SignalP"/>
    </source>
</evidence>
<proteinExistence type="predicted"/>
<dbReference type="EMBL" id="FQWL01000001">
    <property type="protein sequence ID" value="SHG21206.1"/>
    <property type="molecule type" value="Genomic_DNA"/>
</dbReference>
<dbReference type="Gene3D" id="2.30.40.10">
    <property type="entry name" value="Urease, subunit C, domain 1"/>
    <property type="match status" value="1"/>
</dbReference>
<dbReference type="InterPro" id="IPR020043">
    <property type="entry name" value="Deacetylase_Atu3266-like"/>
</dbReference>
<dbReference type="GO" id="GO:0046872">
    <property type="term" value="F:metal ion binding"/>
    <property type="evidence" value="ECO:0007669"/>
    <property type="project" value="UniProtKB-KW"/>
</dbReference>
<accession>A0A1M5HYT8</accession>
<evidence type="ECO:0000259" key="4">
    <source>
        <dbReference type="Pfam" id="PF01979"/>
    </source>
</evidence>
<dbReference type="GO" id="GO:0016810">
    <property type="term" value="F:hydrolase activity, acting on carbon-nitrogen (but not peptide) bonds"/>
    <property type="evidence" value="ECO:0007669"/>
    <property type="project" value="InterPro"/>
</dbReference>
<feature type="binding site" evidence="1">
    <location>
        <position position="96"/>
    </location>
    <ligand>
        <name>Zn(2+)</name>
        <dbReference type="ChEBI" id="CHEBI:29105"/>
        <label>1</label>
    </ligand>
</feature>
<evidence type="ECO:0000256" key="2">
    <source>
        <dbReference type="PIRSR" id="PIRSR039004-2"/>
    </source>
</evidence>
<feature type="chain" id="PRO_5012838623" evidence="3">
    <location>
        <begin position="32"/>
        <end position="423"/>
    </location>
</feature>
<dbReference type="InterPro" id="IPR006680">
    <property type="entry name" value="Amidohydro-rel"/>
</dbReference>
<dbReference type="STRING" id="570519.SAMN04488116_0310"/>